<accession>A0A561SJE4</accession>
<dbReference type="OrthoDB" id="4244404at2"/>
<protein>
    <submittedName>
        <fullName evidence="1">Uncharacterized protein DUF2180</fullName>
    </submittedName>
</protein>
<proteinExistence type="predicted"/>
<organism evidence="1 2">
    <name type="scientific">Pseudonocardia hierapolitana</name>
    <dbReference type="NCBI Taxonomy" id="1128676"/>
    <lineage>
        <taxon>Bacteria</taxon>
        <taxon>Bacillati</taxon>
        <taxon>Actinomycetota</taxon>
        <taxon>Actinomycetes</taxon>
        <taxon>Pseudonocardiales</taxon>
        <taxon>Pseudonocardiaceae</taxon>
        <taxon>Pseudonocardia</taxon>
    </lineage>
</organism>
<keyword evidence="2" id="KW-1185">Reference proteome</keyword>
<sequence>MRCLDCMTAGIDPSFGPEPVVALCAYCSAAVCYHHARTTSVAPPLIGLVAQTTRGVRRILCTQCAGTATTASASAPRPRAGAATP</sequence>
<dbReference type="AlphaFoldDB" id="A0A561SJE4"/>
<dbReference type="Proteomes" id="UP000321261">
    <property type="component" value="Unassembled WGS sequence"/>
</dbReference>
<evidence type="ECO:0000313" key="1">
    <source>
        <dbReference type="EMBL" id="TWF74959.1"/>
    </source>
</evidence>
<evidence type="ECO:0000313" key="2">
    <source>
        <dbReference type="Proteomes" id="UP000321261"/>
    </source>
</evidence>
<comment type="caution">
    <text evidence="1">The sequence shown here is derived from an EMBL/GenBank/DDBJ whole genome shotgun (WGS) entry which is preliminary data.</text>
</comment>
<gene>
    <name evidence="1" type="ORF">FHX44_11843</name>
</gene>
<dbReference type="EMBL" id="VIWU01000001">
    <property type="protein sequence ID" value="TWF74959.1"/>
    <property type="molecule type" value="Genomic_DNA"/>
</dbReference>
<name>A0A561SJE4_9PSEU</name>
<dbReference type="RefSeq" id="WP_147254249.1">
    <property type="nucleotide sequence ID" value="NZ_VIWU01000001.1"/>
</dbReference>
<reference evidence="1 2" key="1">
    <citation type="submission" date="2019-06" db="EMBL/GenBank/DDBJ databases">
        <title>Sequencing the genomes of 1000 actinobacteria strains.</title>
        <authorList>
            <person name="Klenk H.-P."/>
        </authorList>
    </citation>
    <scope>NUCLEOTIDE SEQUENCE [LARGE SCALE GENOMIC DNA]</scope>
    <source>
        <strain evidence="1 2">DSM 45671</strain>
    </source>
</reference>